<feature type="region of interest" description="Disordered" evidence="3">
    <location>
        <begin position="1"/>
        <end position="28"/>
    </location>
</feature>
<feature type="domain" description="ABC transporter" evidence="4">
    <location>
        <begin position="24"/>
        <end position="259"/>
    </location>
</feature>
<dbReference type="PANTHER" id="PTHR43038:SF3">
    <property type="entry name" value="ABC TRANSPORTER G FAMILY MEMBER 20 ISOFORM X1"/>
    <property type="match status" value="1"/>
</dbReference>
<sequence>MMNKQPGRDPVPTPAPAEPAPPAVHAHGLTVRRGTGRTPRTVLDSLAFDVPRARITGLLGPSGCGKSTLMRAIVGTQAHVTGTLDVLGRPAGHPELRSRIGYVTQAPSVYDDLTVRQNLDYFAAVLDPGRAAADRRAHAVRQAIADVDLTTHTDALAGNLSGGQRSRVSLAVALLGTPELLVLDEPTVGLDPVLRRDLWNLFHDIAATRGATLLVSSHVMDEAERCHDLLLMREGRILAQETPDALRTRTHCATVEEGFLRLVDEANALAAQEATP</sequence>
<dbReference type="Gene3D" id="3.40.50.300">
    <property type="entry name" value="P-loop containing nucleotide triphosphate hydrolases"/>
    <property type="match status" value="1"/>
</dbReference>
<evidence type="ECO:0000313" key="5">
    <source>
        <dbReference type="EMBL" id="MEJ8643079.1"/>
    </source>
</evidence>
<evidence type="ECO:0000313" key="6">
    <source>
        <dbReference type="Proteomes" id="UP001382904"/>
    </source>
</evidence>
<dbReference type="SUPFAM" id="SSF52540">
    <property type="entry name" value="P-loop containing nucleoside triphosphate hydrolases"/>
    <property type="match status" value="1"/>
</dbReference>
<dbReference type="PROSITE" id="PS00211">
    <property type="entry name" value="ABC_TRANSPORTER_1"/>
    <property type="match status" value="1"/>
</dbReference>
<keyword evidence="6" id="KW-1185">Reference proteome</keyword>
<dbReference type="SMART" id="SM00382">
    <property type="entry name" value="AAA"/>
    <property type="match status" value="1"/>
</dbReference>
<feature type="compositionally biased region" description="Pro residues" evidence="3">
    <location>
        <begin position="9"/>
        <end position="22"/>
    </location>
</feature>
<evidence type="ECO:0000256" key="2">
    <source>
        <dbReference type="ARBA" id="ARBA00022840"/>
    </source>
</evidence>
<proteinExistence type="predicted"/>
<organism evidence="5 6">
    <name type="scientific">Streptomyces caledonius</name>
    <dbReference type="NCBI Taxonomy" id="3134107"/>
    <lineage>
        <taxon>Bacteria</taxon>
        <taxon>Bacillati</taxon>
        <taxon>Actinomycetota</taxon>
        <taxon>Actinomycetes</taxon>
        <taxon>Kitasatosporales</taxon>
        <taxon>Streptomycetaceae</taxon>
        <taxon>Streptomyces</taxon>
    </lineage>
</organism>
<gene>
    <name evidence="5" type="ORF">WKI68_20190</name>
</gene>
<evidence type="ECO:0000256" key="3">
    <source>
        <dbReference type="SAM" id="MobiDB-lite"/>
    </source>
</evidence>
<dbReference type="PANTHER" id="PTHR43038">
    <property type="entry name" value="ATP-BINDING CASSETTE, SUB-FAMILY H, MEMBER 1"/>
    <property type="match status" value="1"/>
</dbReference>
<dbReference type="InterPro" id="IPR027417">
    <property type="entry name" value="P-loop_NTPase"/>
</dbReference>
<name>A0ABU8U5B5_9ACTN</name>
<dbReference type="Proteomes" id="UP001382904">
    <property type="component" value="Unassembled WGS sequence"/>
</dbReference>
<dbReference type="InterPro" id="IPR003593">
    <property type="entry name" value="AAA+_ATPase"/>
</dbReference>
<dbReference type="InterPro" id="IPR003439">
    <property type="entry name" value="ABC_transporter-like_ATP-bd"/>
</dbReference>
<dbReference type="PROSITE" id="PS50893">
    <property type="entry name" value="ABC_TRANSPORTER_2"/>
    <property type="match status" value="1"/>
</dbReference>
<evidence type="ECO:0000259" key="4">
    <source>
        <dbReference type="PROSITE" id="PS50893"/>
    </source>
</evidence>
<dbReference type="CDD" id="cd03230">
    <property type="entry name" value="ABC_DR_subfamily_A"/>
    <property type="match status" value="1"/>
</dbReference>
<accession>A0ABU8U5B5</accession>
<evidence type="ECO:0000256" key="1">
    <source>
        <dbReference type="ARBA" id="ARBA00022741"/>
    </source>
</evidence>
<dbReference type="GO" id="GO:0005524">
    <property type="term" value="F:ATP binding"/>
    <property type="evidence" value="ECO:0007669"/>
    <property type="project" value="UniProtKB-KW"/>
</dbReference>
<keyword evidence="2 5" id="KW-0067">ATP-binding</keyword>
<dbReference type="InterPro" id="IPR017871">
    <property type="entry name" value="ABC_transporter-like_CS"/>
</dbReference>
<reference evidence="5 6" key="1">
    <citation type="submission" date="2024-03" db="EMBL/GenBank/DDBJ databases">
        <title>Novel Streptomyces species of biotechnological and ecological value are a feature of Machair soil.</title>
        <authorList>
            <person name="Prole J.R."/>
            <person name="Goodfellow M."/>
            <person name="Allenby N."/>
            <person name="Ward A.C."/>
        </authorList>
    </citation>
    <scope>NUCLEOTIDE SEQUENCE [LARGE SCALE GENOMIC DNA]</scope>
    <source>
        <strain evidence="5 6">MS1.HAVA.3</strain>
    </source>
</reference>
<dbReference type="EMBL" id="JBBKAM010000002">
    <property type="protein sequence ID" value="MEJ8643079.1"/>
    <property type="molecule type" value="Genomic_DNA"/>
</dbReference>
<keyword evidence="1" id="KW-0547">Nucleotide-binding</keyword>
<protein>
    <submittedName>
        <fullName evidence="5">ABC transporter ATP-binding protein</fullName>
    </submittedName>
</protein>
<comment type="caution">
    <text evidence="5">The sequence shown here is derived from an EMBL/GenBank/DDBJ whole genome shotgun (WGS) entry which is preliminary data.</text>
</comment>
<dbReference type="Pfam" id="PF00005">
    <property type="entry name" value="ABC_tran"/>
    <property type="match status" value="1"/>
</dbReference>